<dbReference type="Proteomes" id="UP000051952">
    <property type="component" value="Unassembled WGS sequence"/>
</dbReference>
<accession>A0A0S4IVU7</accession>
<dbReference type="SUPFAM" id="SSF48403">
    <property type="entry name" value="Ankyrin repeat"/>
    <property type="match status" value="1"/>
</dbReference>
<feature type="region of interest" description="Disordered" evidence="1">
    <location>
        <begin position="1"/>
        <end position="32"/>
    </location>
</feature>
<evidence type="ECO:0000256" key="1">
    <source>
        <dbReference type="SAM" id="MobiDB-lite"/>
    </source>
</evidence>
<sequence length="968" mass="104471">MWNDHRRPLSSIPVSHQNHTAATSTSVSSHPITTALNSSRPYHHDSLPKLQLLRRIDFSSIERVAAVLDAAVVMAAFAETTEGGSDHASSSRPNLPHDLIELADEVVALLEFTDTDGVGTLQVASQLPPSHQLALASLQDSIASIEFHVHPVLKQCNANNVSPLGGTTASMLPTTATQPILIPCPICTAASMGATKLLRKLLPLSSATAEHSMLAARGSLWSGASASTEMLYHGLVTQSPRGEMDVLCRFVVEQTRFLVEWVTSLHIDRTPPVVPSQHSQRYSTDGTSFVSVDEGEVMEDWEGPNPSSSSLLSSYVTSEEELIVLGALEILFNVCGGDADCLQTTVYLLLNVPFVAVRGGTLVHLLVAVGFPRCLRMILEQLELSTRTQRRSLRSVSRVHALRCESLNRRDLNGFTPLSIAIAAHDSVAARLLIIHGASTYTGAKSNSNDVVLRSPRELLVLHCCTHEMQRLFYPLTTNAGGHQERVLASSTPPQHIGLPTFEYLDESLQRSLGSCISRSSVGELLLGVSRRLADHLLQQQQASGLAKDAQRAQRYAALLDTTMRSYFAAFHADPWNHSAAQELDELLRRHMSPSATASGISFSESERRVAQQICGIIGRGILSNRQGPSSHVAVVDVVVLPSPDLMHGGGNHHEHSFRSSSVAGPSVLCEDMRGDSAQSDPHHTGGAGGPRVTHVRVLCPVATITRGGGGPPSSTQPTHSCLVLWVRLSPLMGHISLDHADEELMEGHGFVEGVTAPGCPIQSDDLVFFSRGGSQDSSLMKDERSFVTFVATRCVQEGAVRVPMSARTSHNMRPASHASGPTATLRRVRCGLWSQPEDPIHFPDPTLWMDNKQLFAQSGGGSAGPSSSFLNHVCTNAVQWRQLQENVLRVETRNTFWALQEGLATAATTVSDSFVTCVPLIRHTMHAHTPPSTRLAQNSNAVVEPWNSPGWVAVVDGKTDLLVGLSG</sequence>
<dbReference type="InterPro" id="IPR036770">
    <property type="entry name" value="Ankyrin_rpt-contain_sf"/>
</dbReference>
<feature type="compositionally biased region" description="Low complexity" evidence="1">
    <location>
        <begin position="20"/>
        <end position="29"/>
    </location>
</feature>
<organism evidence="2 3">
    <name type="scientific">Bodo saltans</name>
    <name type="common">Flagellated protozoan</name>
    <dbReference type="NCBI Taxonomy" id="75058"/>
    <lineage>
        <taxon>Eukaryota</taxon>
        <taxon>Discoba</taxon>
        <taxon>Euglenozoa</taxon>
        <taxon>Kinetoplastea</taxon>
        <taxon>Metakinetoplastina</taxon>
        <taxon>Eubodonida</taxon>
        <taxon>Bodonidae</taxon>
        <taxon>Bodo</taxon>
    </lineage>
</organism>
<dbReference type="AlphaFoldDB" id="A0A0S4IVU7"/>
<evidence type="ECO:0000313" key="3">
    <source>
        <dbReference type="Proteomes" id="UP000051952"/>
    </source>
</evidence>
<reference evidence="3" key="1">
    <citation type="submission" date="2015-09" db="EMBL/GenBank/DDBJ databases">
        <authorList>
            <consortium name="Pathogen Informatics"/>
        </authorList>
    </citation>
    <scope>NUCLEOTIDE SEQUENCE [LARGE SCALE GENOMIC DNA]</scope>
    <source>
        <strain evidence="3">Lake Konstanz</strain>
    </source>
</reference>
<keyword evidence="3" id="KW-1185">Reference proteome</keyword>
<evidence type="ECO:0008006" key="4">
    <source>
        <dbReference type="Google" id="ProtNLM"/>
    </source>
</evidence>
<evidence type="ECO:0000313" key="2">
    <source>
        <dbReference type="EMBL" id="CUF65666.1"/>
    </source>
</evidence>
<protein>
    <recommendedName>
        <fullName evidence="4">Ankyrin repeat protein</fullName>
    </recommendedName>
</protein>
<proteinExistence type="predicted"/>
<name>A0A0S4IVU7_BODSA</name>
<dbReference type="Gene3D" id="1.25.40.20">
    <property type="entry name" value="Ankyrin repeat-containing domain"/>
    <property type="match status" value="1"/>
</dbReference>
<feature type="region of interest" description="Disordered" evidence="1">
    <location>
        <begin position="669"/>
        <end position="693"/>
    </location>
</feature>
<dbReference type="VEuPathDB" id="TriTrypDB:BSAL_64535"/>
<gene>
    <name evidence="2" type="ORF">BSAL_64535</name>
</gene>
<dbReference type="EMBL" id="CYKH01000376">
    <property type="protein sequence ID" value="CUF65666.1"/>
    <property type="molecule type" value="Genomic_DNA"/>
</dbReference>